<evidence type="ECO:0000313" key="3">
    <source>
        <dbReference type="EMBL" id="MCX3267485.1"/>
    </source>
</evidence>
<evidence type="ECO:0000259" key="2">
    <source>
        <dbReference type="PROSITE" id="PS50110"/>
    </source>
</evidence>
<protein>
    <submittedName>
        <fullName evidence="3">Response regulator</fullName>
    </submittedName>
</protein>
<reference evidence="3" key="1">
    <citation type="submission" date="2022-11" db="EMBL/GenBank/DDBJ databases">
        <authorList>
            <person name="Graham C."/>
            <person name="Newman J.D."/>
        </authorList>
    </citation>
    <scope>NUCLEOTIDE SEQUENCE</scope>
    <source>
        <strain evidence="3">DSM 19486</strain>
    </source>
</reference>
<evidence type="ECO:0000256" key="1">
    <source>
        <dbReference type="PROSITE-ProRule" id="PRU00169"/>
    </source>
</evidence>
<dbReference type="InterPro" id="IPR011006">
    <property type="entry name" value="CheY-like_superfamily"/>
</dbReference>
<comment type="caution">
    <text evidence="3">The sequence shown here is derived from an EMBL/GenBank/DDBJ whole genome shotgun (WGS) entry which is preliminary data.</text>
</comment>
<gene>
    <name evidence="3" type="ORF">OQZ29_22180</name>
</gene>
<dbReference type="GO" id="GO:0000160">
    <property type="term" value="P:phosphorelay signal transduction system"/>
    <property type="evidence" value="ECO:0007669"/>
    <property type="project" value="InterPro"/>
</dbReference>
<proteinExistence type="predicted"/>
<feature type="domain" description="Response regulatory" evidence="2">
    <location>
        <begin position="7"/>
        <end position="120"/>
    </location>
</feature>
<keyword evidence="1" id="KW-0597">Phosphoprotein</keyword>
<evidence type="ECO:0000313" key="4">
    <source>
        <dbReference type="Proteomes" id="UP001142592"/>
    </source>
</evidence>
<dbReference type="PROSITE" id="PS50110">
    <property type="entry name" value="RESPONSE_REGULATORY"/>
    <property type="match status" value="1"/>
</dbReference>
<organism evidence="3 4">
    <name type="scientific">Pedobacter agri</name>
    <dbReference type="NCBI Taxonomy" id="454586"/>
    <lineage>
        <taxon>Bacteria</taxon>
        <taxon>Pseudomonadati</taxon>
        <taxon>Bacteroidota</taxon>
        <taxon>Sphingobacteriia</taxon>
        <taxon>Sphingobacteriales</taxon>
        <taxon>Sphingobacteriaceae</taxon>
        <taxon>Pedobacter</taxon>
    </lineage>
</organism>
<keyword evidence="4" id="KW-1185">Reference proteome</keyword>
<feature type="modified residue" description="4-aspartylphosphate" evidence="1">
    <location>
        <position position="59"/>
    </location>
</feature>
<name>A0A9X3DHT1_9SPHI</name>
<dbReference type="RefSeq" id="WP_010603380.1">
    <property type="nucleotide sequence ID" value="NZ_JAPJUH010000008.1"/>
</dbReference>
<dbReference type="SUPFAM" id="SSF52172">
    <property type="entry name" value="CheY-like"/>
    <property type="match status" value="1"/>
</dbReference>
<dbReference type="EMBL" id="JAPJUH010000008">
    <property type="protein sequence ID" value="MCX3267485.1"/>
    <property type="molecule type" value="Genomic_DNA"/>
</dbReference>
<dbReference type="Proteomes" id="UP001142592">
    <property type="component" value="Unassembled WGS sequence"/>
</dbReference>
<dbReference type="Gene3D" id="3.40.50.2300">
    <property type="match status" value="1"/>
</dbReference>
<sequence length="126" mass="14269">MNSQILNCILVDDQSFAIENLKEQIELHPSLKILAIFTDPRNALAYLQKSTGIDILFSDVDMPWLSGIELAAKTRHLYPHLVFVTAHPAMSFRPTGVGIYHHLHKPFSALKFQDVFQAILESPSHF</sequence>
<dbReference type="AlphaFoldDB" id="A0A9X3DHT1"/>
<dbReference type="InterPro" id="IPR001789">
    <property type="entry name" value="Sig_transdc_resp-reg_receiver"/>
</dbReference>
<accession>A0A9X3DHT1</accession>
<dbReference type="SMART" id="SM00448">
    <property type="entry name" value="REC"/>
    <property type="match status" value="1"/>
</dbReference>
<dbReference type="Pfam" id="PF00072">
    <property type="entry name" value="Response_reg"/>
    <property type="match status" value="1"/>
</dbReference>